<dbReference type="InterPro" id="IPR008972">
    <property type="entry name" value="Cupredoxin"/>
</dbReference>
<keyword evidence="1" id="KW-0472">Membrane</keyword>
<dbReference type="EMBL" id="AYYK01000004">
    <property type="protein sequence ID" value="KRM79556.1"/>
    <property type="molecule type" value="Genomic_DNA"/>
</dbReference>
<evidence type="ECO:0000259" key="2">
    <source>
        <dbReference type="Pfam" id="PF13473"/>
    </source>
</evidence>
<dbReference type="PATRIC" id="fig|1423738.3.peg.1765"/>
<evidence type="ECO:0000256" key="1">
    <source>
        <dbReference type="SAM" id="Phobius"/>
    </source>
</evidence>
<dbReference type="RefSeq" id="WP_083479529.1">
    <property type="nucleotide sequence ID" value="NZ_AYYK01000004.1"/>
</dbReference>
<keyword evidence="1" id="KW-1133">Transmembrane helix</keyword>
<comment type="caution">
    <text evidence="3">The sequence shown here is derived from an EMBL/GenBank/DDBJ whole genome shotgun (WGS) entry which is preliminary data.</text>
</comment>
<dbReference type="OrthoDB" id="9800141at2"/>
<proteinExistence type="predicted"/>
<evidence type="ECO:0000313" key="3">
    <source>
        <dbReference type="EMBL" id="KRM79556.1"/>
    </source>
</evidence>
<gene>
    <name evidence="3" type="ORF">FC84_GL001737</name>
</gene>
<sequence>MLKIIILIVGVGLIGFILWWFFGKHETTAVQANVEADQQTVAVEVKGGYSPEVVVLKQGVPATLNFTRKDASGCLDRVVFPDWGINQALPQNEAQAIQIDTSEAGEYQWACGMDMFHGKVIVKP</sequence>
<evidence type="ECO:0000313" key="4">
    <source>
        <dbReference type="Proteomes" id="UP000051813"/>
    </source>
</evidence>
<reference evidence="3 4" key="1">
    <citation type="journal article" date="2015" name="Genome Announc.">
        <title>Expanding the biotechnology potential of lactobacilli through comparative genomics of 213 strains and associated genera.</title>
        <authorList>
            <person name="Sun Z."/>
            <person name="Harris H.M."/>
            <person name="McCann A."/>
            <person name="Guo C."/>
            <person name="Argimon S."/>
            <person name="Zhang W."/>
            <person name="Yang X."/>
            <person name="Jeffery I.B."/>
            <person name="Cooney J.C."/>
            <person name="Kagawa T.F."/>
            <person name="Liu W."/>
            <person name="Song Y."/>
            <person name="Salvetti E."/>
            <person name="Wrobel A."/>
            <person name="Rasinkangas P."/>
            <person name="Parkhill J."/>
            <person name="Rea M.C."/>
            <person name="O'Sullivan O."/>
            <person name="Ritari J."/>
            <person name="Douillard F.P."/>
            <person name="Paul Ross R."/>
            <person name="Yang R."/>
            <person name="Briner A.E."/>
            <person name="Felis G.E."/>
            <person name="de Vos W.M."/>
            <person name="Barrangou R."/>
            <person name="Klaenhammer T.R."/>
            <person name="Caufield P.W."/>
            <person name="Cui Y."/>
            <person name="Zhang H."/>
            <person name="O'Toole P.W."/>
        </authorList>
    </citation>
    <scope>NUCLEOTIDE SEQUENCE [LARGE SCALE GENOMIC DNA]</scope>
    <source>
        <strain evidence="3 4">DSM 20335</strain>
    </source>
</reference>
<dbReference type="AlphaFoldDB" id="A0A0R2BNS5"/>
<protein>
    <recommendedName>
        <fullName evidence="2">EfeO-type cupredoxin-like domain-containing protein</fullName>
    </recommendedName>
</protein>
<dbReference type="Gene3D" id="2.60.40.420">
    <property type="entry name" value="Cupredoxins - blue copper proteins"/>
    <property type="match status" value="1"/>
</dbReference>
<organism evidence="3 4">
    <name type="scientific">Lapidilactobacillus dextrinicus DSM 20335</name>
    <dbReference type="NCBI Taxonomy" id="1423738"/>
    <lineage>
        <taxon>Bacteria</taxon>
        <taxon>Bacillati</taxon>
        <taxon>Bacillota</taxon>
        <taxon>Bacilli</taxon>
        <taxon>Lactobacillales</taxon>
        <taxon>Lactobacillaceae</taxon>
        <taxon>Lapidilactobacillus</taxon>
    </lineage>
</organism>
<keyword evidence="1" id="KW-0812">Transmembrane</keyword>
<dbReference type="Pfam" id="PF13473">
    <property type="entry name" value="Cupredoxin_1"/>
    <property type="match status" value="1"/>
</dbReference>
<keyword evidence="4" id="KW-1185">Reference proteome</keyword>
<dbReference type="Proteomes" id="UP000051813">
    <property type="component" value="Unassembled WGS sequence"/>
</dbReference>
<accession>A0A0R2BNS5</accession>
<name>A0A0R2BNS5_9LACO</name>
<dbReference type="InterPro" id="IPR028096">
    <property type="entry name" value="EfeO_Cupredoxin"/>
</dbReference>
<dbReference type="STRING" id="1423738.FC84_GL001737"/>
<feature type="transmembrane region" description="Helical" evidence="1">
    <location>
        <begin position="5"/>
        <end position="22"/>
    </location>
</feature>
<dbReference type="SUPFAM" id="SSF49503">
    <property type="entry name" value="Cupredoxins"/>
    <property type="match status" value="1"/>
</dbReference>
<feature type="domain" description="EfeO-type cupredoxin-like" evidence="2">
    <location>
        <begin position="14"/>
        <end position="122"/>
    </location>
</feature>